<keyword evidence="5" id="KW-1185">Reference proteome</keyword>
<feature type="chain" id="PRO_5029646834" description="Syndecan" evidence="3">
    <location>
        <begin position="22"/>
        <end position="276"/>
    </location>
</feature>
<evidence type="ECO:0000313" key="4">
    <source>
        <dbReference type="EnsemblMetazoa" id="XP_799857"/>
    </source>
</evidence>
<name>A0A7M7THI0_STRPU</name>
<feature type="compositionally biased region" description="Basic and acidic residues" evidence="1">
    <location>
        <begin position="136"/>
        <end position="145"/>
    </location>
</feature>
<sequence length="276" mass="28601">MSSLVSTLAILLVTVITSTLSSPIKSERDKWLETVGLAESPGIYVGPGPVDQESSGDFASILGGLQGSGDTPSEPAEQGGFDLTDILIAVDHETDPVSFMPSSSSSSSSIMSSSSIIEASLSEYDGIDSEEDVRIEESTNDKYEGDNELGTGAIDEHDPNTFDNNMPLNPNAIPDAFQNGANAELGPDKEINKISTRAKANPNPKGVKPQPNMAGESEKSAAAGKGKTPPNVLKYTAVIGVVMVAVAVGMGALLSAIGLGAVKLVKKARKPKVEEA</sequence>
<feature type="region of interest" description="Disordered" evidence="1">
    <location>
        <begin position="55"/>
        <end position="79"/>
    </location>
</feature>
<keyword evidence="2" id="KW-0472">Membrane</keyword>
<dbReference type="RefSeq" id="XP_799857.1">
    <property type="nucleotide sequence ID" value="XM_794764.5"/>
</dbReference>
<feature type="signal peptide" evidence="3">
    <location>
        <begin position="1"/>
        <end position="21"/>
    </location>
</feature>
<evidence type="ECO:0008006" key="6">
    <source>
        <dbReference type="Google" id="ProtNLM"/>
    </source>
</evidence>
<evidence type="ECO:0000256" key="3">
    <source>
        <dbReference type="SAM" id="SignalP"/>
    </source>
</evidence>
<dbReference type="OMA" id="EHDPNTF"/>
<accession>A0A7M7THI0</accession>
<feature type="transmembrane region" description="Helical" evidence="2">
    <location>
        <begin position="235"/>
        <end position="262"/>
    </location>
</feature>
<keyword evidence="2" id="KW-1133">Transmembrane helix</keyword>
<evidence type="ECO:0000256" key="1">
    <source>
        <dbReference type="SAM" id="MobiDB-lite"/>
    </source>
</evidence>
<dbReference type="EnsemblMetazoa" id="XM_794764">
    <property type="protein sequence ID" value="XP_799857"/>
    <property type="gene ID" value="LOC575882"/>
</dbReference>
<evidence type="ECO:0000256" key="2">
    <source>
        <dbReference type="SAM" id="Phobius"/>
    </source>
</evidence>
<reference evidence="4" key="2">
    <citation type="submission" date="2021-01" db="UniProtKB">
        <authorList>
            <consortium name="EnsemblMetazoa"/>
        </authorList>
    </citation>
    <scope>IDENTIFICATION</scope>
</reference>
<evidence type="ECO:0000313" key="5">
    <source>
        <dbReference type="Proteomes" id="UP000007110"/>
    </source>
</evidence>
<reference evidence="5" key="1">
    <citation type="submission" date="2015-02" db="EMBL/GenBank/DDBJ databases">
        <title>Genome sequencing for Strongylocentrotus purpuratus.</title>
        <authorList>
            <person name="Murali S."/>
            <person name="Liu Y."/>
            <person name="Vee V."/>
            <person name="English A."/>
            <person name="Wang M."/>
            <person name="Skinner E."/>
            <person name="Han Y."/>
            <person name="Muzny D.M."/>
            <person name="Worley K.C."/>
            <person name="Gibbs R.A."/>
        </authorList>
    </citation>
    <scope>NUCLEOTIDE SEQUENCE</scope>
</reference>
<dbReference type="InParanoid" id="A0A7M7THI0"/>
<feature type="region of interest" description="Disordered" evidence="1">
    <location>
        <begin position="136"/>
        <end position="228"/>
    </location>
</feature>
<organism evidence="4 5">
    <name type="scientific">Strongylocentrotus purpuratus</name>
    <name type="common">Purple sea urchin</name>
    <dbReference type="NCBI Taxonomy" id="7668"/>
    <lineage>
        <taxon>Eukaryota</taxon>
        <taxon>Metazoa</taxon>
        <taxon>Echinodermata</taxon>
        <taxon>Eleutherozoa</taxon>
        <taxon>Echinozoa</taxon>
        <taxon>Echinoidea</taxon>
        <taxon>Euechinoidea</taxon>
        <taxon>Echinacea</taxon>
        <taxon>Camarodonta</taxon>
        <taxon>Echinidea</taxon>
        <taxon>Strongylocentrotidae</taxon>
        <taxon>Strongylocentrotus</taxon>
    </lineage>
</organism>
<dbReference type="AlphaFoldDB" id="A0A7M7THI0"/>
<proteinExistence type="predicted"/>
<dbReference type="OrthoDB" id="10108776at2759"/>
<keyword evidence="3" id="KW-0732">Signal</keyword>
<keyword evidence="2" id="KW-0812">Transmembrane</keyword>
<dbReference type="GeneID" id="575882"/>
<dbReference type="Proteomes" id="UP000007110">
    <property type="component" value="Unassembled WGS sequence"/>
</dbReference>
<dbReference type="KEGG" id="spu:575882"/>
<protein>
    <recommendedName>
        <fullName evidence="6">Syndecan</fullName>
    </recommendedName>
</protein>